<accession>A0A9Q9RSY7</accession>
<sequence>MNTQRGTGVSHTKSAEIKHTDASGRASGSGRGNIGPDRNRHTNDGTSTLTERHGVQKSQPSMPLVTFASQAARPDRIAEARRLQLEIESESSLGKPRRSRARKAQGSLESYILETPKVAEILCAECGSTCHTLKGCITTTGIRGCVFCNSQSHATDNCNEFLDLGIGQKVKLLVTDRDVMPPINTDLGWWVWLHKFLMAPHTKDQPIPTAFPWTTEFSYDVYNGKKEKTVKEYQYELDHSNRVSTLPTNARLQTMKDVFTHFWDREGKVWPARLDSRPASTEDNASSQTATNPGAPSMEETQRLGEIIIGQAGEIHDWMKKYELLKIENEELKRRLA</sequence>
<dbReference type="Proteomes" id="UP000760494">
    <property type="component" value="Unassembled WGS sequence"/>
</dbReference>
<proteinExistence type="predicted"/>
<evidence type="ECO:0000313" key="3">
    <source>
        <dbReference type="Proteomes" id="UP000760494"/>
    </source>
</evidence>
<name>A0A9Q9RSY7_FUSFU</name>
<organism evidence="2 3">
    <name type="scientific">Fusarium fujikuroi</name>
    <name type="common">Bakanae and foot rot disease fungus</name>
    <name type="synonym">Gibberella fujikuroi</name>
    <dbReference type="NCBI Taxonomy" id="5127"/>
    <lineage>
        <taxon>Eukaryota</taxon>
        <taxon>Fungi</taxon>
        <taxon>Dikarya</taxon>
        <taxon>Ascomycota</taxon>
        <taxon>Pezizomycotina</taxon>
        <taxon>Sordariomycetes</taxon>
        <taxon>Hypocreomycetidae</taxon>
        <taxon>Hypocreales</taxon>
        <taxon>Nectriaceae</taxon>
        <taxon>Fusarium</taxon>
        <taxon>Fusarium fujikuroi species complex</taxon>
    </lineage>
</organism>
<feature type="region of interest" description="Disordered" evidence="1">
    <location>
        <begin position="1"/>
        <end position="62"/>
    </location>
</feature>
<reference evidence="2" key="1">
    <citation type="submission" date="2019-05" db="EMBL/GenBank/DDBJ databases">
        <authorList>
            <person name="Piombo E."/>
        </authorList>
    </citation>
    <scope>NUCLEOTIDE SEQUENCE</scope>
    <source>
        <strain evidence="2">C2S</strain>
    </source>
</reference>
<dbReference type="EMBL" id="CABFJX010000374">
    <property type="protein sequence ID" value="VTT74615.1"/>
    <property type="molecule type" value="Genomic_DNA"/>
</dbReference>
<evidence type="ECO:0000256" key="1">
    <source>
        <dbReference type="SAM" id="MobiDB-lite"/>
    </source>
</evidence>
<dbReference type="AlphaFoldDB" id="A0A9Q9RSY7"/>
<comment type="caution">
    <text evidence="2">The sequence shown here is derived from an EMBL/GenBank/DDBJ whole genome shotgun (WGS) entry which is preliminary data.</text>
</comment>
<feature type="compositionally biased region" description="Polar residues" evidence="1">
    <location>
        <begin position="278"/>
        <end position="294"/>
    </location>
</feature>
<evidence type="ECO:0000313" key="2">
    <source>
        <dbReference type="EMBL" id="VTT74615.1"/>
    </source>
</evidence>
<gene>
    <name evidence="2" type="ORF">C2S_1801</name>
</gene>
<feature type="region of interest" description="Disordered" evidence="1">
    <location>
        <begin position="275"/>
        <end position="299"/>
    </location>
</feature>
<protein>
    <submittedName>
        <fullName evidence="2">Uncharacterized protein</fullName>
    </submittedName>
</protein>
<feature type="compositionally biased region" description="Polar residues" evidence="1">
    <location>
        <begin position="1"/>
        <end position="12"/>
    </location>
</feature>
<feature type="compositionally biased region" description="Basic and acidic residues" evidence="1">
    <location>
        <begin position="13"/>
        <end position="22"/>
    </location>
</feature>